<organism evidence="3 4">
    <name type="scientific">Muraenolepis orangiensis</name>
    <name type="common">Patagonian moray cod</name>
    <dbReference type="NCBI Taxonomy" id="630683"/>
    <lineage>
        <taxon>Eukaryota</taxon>
        <taxon>Metazoa</taxon>
        <taxon>Chordata</taxon>
        <taxon>Craniata</taxon>
        <taxon>Vertebrata</taxon>
        <taxon>Euteleostomi</taxon>
        <taxon>Actinopterygii</taxon>
        <taxon>Neopterygii</taxon>
        <taxon>Teleostei</taxon>
        <taxon>Neoteleostei</taxon>
        <taxon>Acanthomorphata</taxon>
        <taxon>Zeiogadaria</taxon>
        <taxon>Gadariae</taxon>
        <taxon>Gadiformes</taxon>
        <taxon>Muraenolepidoidei</taxon>
        <taxon>Muraenolepididae</taxon>
        <taxon>Muraenolepis</taxon>
    </lineage>
</organism>
<proteinExistence type="predicted"/>
<accession>A0A9Q0E454</accession>
<evidence type="ECO:0000256" key="2">
    <source>
        <dbReference type="SAM" id="SignalP"/>
    </source>
</evidence>
<protein>
    <submittedName>
        <fullName evidence="3">Uncharacterized protein</fullName>
    </submittedName>
</protein>
<evidence type="ECO:0000256" key="1">
    <source>
        <dbReference type="SAM" id="MobiDB-lite"/>
    </source>
</evidence>
<keyword evidence="4" id="KW-1185">Reference proteome</keyword>
<dbReference type="InterPro" id="IPR011990">
    <property type="entry name" value="TPR-like_helical_dom_sf"/>
</dbReference>
<evidence type="ECO:0000313" key="3">
    <source>
        <dbReference type="EMBL" id="KAJ3598966.1"/>
    </source>
</evidence>
<dbReference type="Pfam" id="PF08238">
    <property type="entry name" value="Sel1"/>
    <property type="match status" value="6"/>
</dbReference>
<comment type="caution">
    <text evidence="3">The sequence shown here is derived from an EMBL/GenBank/DDBJ whole genome shotgun (WGS) entry which is preliminary data.</text>
</comment>
<dbReference type="InterPro" id="IPR006597">
    <property type="entry name" value="Sel1-like"/>
</dbReference>
<sequence length="1101" mass="123184">MLLYPAVWLLMCVLPQQASSSPPAPRGVSSSPPAPRGVREERNASSVVFVSPPEDLADDSLVRLHSRCSSPCRLTLELTVSTSTHARLPVFRKTWTTGNRNGSAGTHRTRLRLPPSLAFGRGFFNRHVLEARSAVLHAWLAAFNDTAESGSYHRSLARATVALRVTPSSHRPPRPPTGCPSWSAQWLWTTTAPTHQCPRGAGADVEHLLRFPAVSTGERFGVVRTFDRFTSADLEVHRLHAVTQPRLTVSVWIYLLEWCRSKLCGVLLHVNRKQEFDSLLMLLSDTGGLVIQARMTSGEDRSFQAHTSLPLLTWIRLDCSFHDTEVKLETTWKNHSRTFSYRFPASIRYDDTDGYFLIGGSRYLAGIYGYFGPVVFYRLGTTRVENPLPAGNTLEKLDHAHRTCQQIRAFSHAFSRTVTRDHPVSTKGECHLDVRPWRRPQEPTCSQKWAWRTQRKFRTLFHFMLQREEDSSLGPWREKLLGDHLFEYVAKRMFSEDHARVTLSPSLRALLQASGCLGNQHATLLLATVNLAGLGHPIDREQGHVYSLMGALGDHRLALMHLGYKHSQGLDGFPRDLEVAYSCYANTATQTISDEDRVHENHQHMVEHVYLNNKEHLKAVDERRKDVVYFLKLKAESGDIQSQKQLASMSFWGQNGVPKDVATAVSWYRKIAKRMKDADAMYNYALLLMKGQGVKKNLTESVRLLEKAIEMGSVAALNAVGWYYSSVVRNASRAIQYFQRAALNGSRDAVYNLGLYHLSGEHPEDLHKNQTAAFQCFLNASRSGHSGASVGVAWYLATGALGDVARDVELAVRKLKKVSEKNGHLGYTLKNSLRAYLQESWAEALVGYFLTAEAGLGFAQTNSAHLCQELKFTPECQWRYTNYSVLNYDPHPTGLLKMGDYFYYRSARGGHGKDSLSLIGRAVSMYSRAASAGSPQGCFSLVLMAQEGHVLPLSVRRTFNTSDNQELDVLLENILQRCVEMEPAGTITPCSLALLRLWLDRAWRIMAQNPAKICLTYLALFSLMLVAVVMPTQALLDAVSRPSEGRRGRGVPGPEGTPYRTPWLWSGPGGPRTLWRTTEAVVSVSGALLCCYVTTVLSHML</sequence>
<feature type="chain" id="PRO_5040489873" evidence="2">
    <location>
        <begin position="21"/>
        <end position="1101"/>
    </location>
</feature>
<dbReference type="SMART" id="SM00671">
    <property type="entry name" value="SEL1"/>
    <property type="match status" value="7"/>
</dbReference>
<dbReference type="EMBL" id="JANIIK010000048">
    <property type="protein sequence ID" value="KAJ3598966.1"/>
    <property type="molecule type" value="Genomic_DNA"/>
</dbReference>
<dbReference type="InterPro" id="IPR042756">
    <property type="entry name" value="Sel-1L3"/>
</dbReference>
<name>A0A9Q0E454_9TELE</name>
<dbReference type="Gene3D" id="1.25.40.10">
    <property type="entry name" value="Tetratricopeptide repeat domain"/>
    <property type="match status" value="1"/>
</dbReference>
<dbReference type="AlphaFoldDB" id="A0A9Q0E454"/>
<dbReference type="SUPFAM" id="SSF81901">
    <property type="entry name" value="HCP-like"/>
    <property type="match status" value="1"/>
</dbReference>
<dbReference type="PANTHER" id="PTHR44444">
    <property type="entry name" value="PROTEIN SEL-1 HOMOLOG 3"/>
    <property type="match status" value="1"/>
</dbReference>
<feature type="signal peptide" evidence="2">
    <location>
        <begin position="1"/>
        <end position="20"/>
    </location>
</feature>
<reference evidence="3" key="1">
    <citation type="submission" date="2022-07" db="EMBL/GenBank/DDBJ databases">
        <title>Chromosome-level genome of Muraenolepis orangiensis.</title>
        <authorList>
            <person name="Kim J."/>
        </authorList>
    </citation>
    <scope>NUCLEOTIDE SEQUENCE</scope>
    <source>
        <strain evidence="3">KU_S4_2022</strain>
        <tissue evidence="3">Muscle</tissue>
    </source>
</reference>
<feature type="region of interest" description="Disordered" evidence="1">
    <location>
        <begin position="18"/>
        <end position="45"/>
    </location>
</feature>
<evidence type="ECO:0000313" key="4">
    <source>
        <dbReference type="Proteomes" id="UP001148018"/>
    </source>
</evidence>
<dbReference type="OrthoDB" id="272077at2759"/>
<gene>
    <name evidence="3" type="ORF">NHX12_032929</name>
</gene>
<keyword evidence="2" id="KW-0732">Signal</keyword>
<dbReference type="PANTHER" id="PTHR44444:SF1">
    <property type="entry name" value="PROTEIN SEL-1 HOMOLOG 3"/>
    <property type="match status" value="1"/>
</dbReference>
<dbReference type="Proteomes" id="UP001148018">
    <property type="component" value="Unassembled WGS sequence"/>
</dbReference>